<protein>
    <recommendedName>
        <fullName evidence="3">FAF domain-containing protein</fullName>
    </recommendedName>
</protein>
<evidence type="ECO:0000313" key="4">
    <source>
        <dbReference type="EMBL" id="KAG6483695.1"/>
    </source>
</evidence>
<accession>A0A8J5FGL1</accession>
<comment type="similarity">
    <text evidence="1">Belongs to the fantastic four family.</text>
</comment>
<dbReference type="EMBL" id="JACMSC010000016">
    <property type="protein sequence ID" value="KAG6483695.1"/>
    <property type="molecule type" value="Genomic_DNA"/>
</dbReference>
<proteinExistence type="inferred from homology"/>
<dbReference type="InterPro" id="IPR046431">
    <property type="entry name" value="FAF_dom"/>
</dbReference>
<dbReference type="Pfam" id="PF11250">
    <property type="entry name" value="FAF"/>
    <property type="match status" value="1"/>
</dbReference>
<evidence type="ECO:0000313" key="5">
    <source>
        <dbReference type="Proteomes" id="UP000734854"/>
    </source>
</evidence>
<evidence type="ECO:0000259" key="3">
    <source>
        <dbReference type="Pfam" id="PF11250"/>
    </source>
</evidence>
<evidence type="ECO:0000256" key="2">
    <source>
        <dbReference type="SAM" id="MobiDB-lite"/>
    </source>
</evidence>
<dbReference type="PANTHER" id="PTHR33155">
    <property type="entry name" value="FANTASTIC FOUR-LIKE PROTEIN (DUF3049)"/>
    <property type="match status" value="1"/>
</dbReference>
<dbReference type="AlphaFoldDB" id="A0A8J5FGL1"/>
<evidence type="ECO:0000256" key="1">
    <source>
        <dbReference type="ARBA" id="ARBA00008690"/>
    </source>
</evidence>
<keyword evidence="5" id="KW-1185">Reference proteome</keyword>
<dbReference type="InterPro" id="IPR021410">
    <property type="entry name" value="FAF"/>
</dbReference>
<organism evidence="4 5">
    <name type="scientific">Zingiber officinale</name>
    <name type="common">Ginger</name>
    <name type="synonym">Amomum zingiber</name>
    <dbReference type="NCBI Taxonomy" id="94328"/>
    <lineage>
        <taxon>Eukaryota</taxon>
        <taxon>Viridiplantae</taxon>
        <taxon>Streptophyta</taxon>
        <taxon>Embryophyta</taxon>
        <taxon>Tracheophyta</taxon>
        <taxon>Spermatophyta</taxon>
        <taxon>Magnoliopsida</taxon>
        <taxon>Liliopsida</taxon>
        <taxon>Zingiberales</taxon>
        <taxon>Zingiberaceae</taxon>
        <taxon>Zingiber</taxon>
    </lineage>
</organism>
<reference evidence="4 5" key="1">
    <citation type="submission" date="2020-08" db="EMBL/GenBank/DDBJ databases">
        <title>Plant Genome Project.</title>
        <authorList>
            <person name="Zhang R.-G."/>
        </authorList>
    </citation>
    <scope>NUCLEOTIDE SEQUENCE [LARGE SCALE GENOMIC DNA]</scope>
    <source>
        <tissue evidence="4">Rhizome</tissue>
    </source>
</reference>
<sequence>MLSSCSRAALAFLGLSETNVDDGRRNDPRGCRLVPHENRDGLHVLVGDLSQPPNVLVCSAVGKPPRERVDAGSRGLHDLVYVEGLRMCTEDLGSESGYRRMEAEEEEEESRSSTLPWRGLKEARKQLLPRPQIPPPLLWLADGRSWFLRATREGGRIRMTEVLIEQPLEALRATREGGRLRLNLVILTKGDENNFDGGELADEGPTETTEIVNDVAEEEDLEGGDDVEEEQTPTEKTIIEKLEPEVRSPAAKVVIPTTRTGEDRRCQDGVSGNGVSTWWSHHNVMTT</sequence>
<feature type="domain" description="FAF" evidence="3">
    <location>
        <begin position="134"/>
        <end position="184"/>
    </location>
</feature>
<name>A0A8J5FGL1_ZINOF</name>
<feature type="region of interest" description="Disordered" evidence="2">
    <location>
        <begin position="96"/>
        <end position="116"/>
    </location>
</feature>
<dbReference type="PANTHER" id="PTHR33155:SF27">
    <property type="entry name" value="FANTASTIC FOUR-LIKE PROTEIN (DUF3049)"/>
    <property type="match status" value="1"/>
</dbReference>
<comment type="caution">
    <text evidence="4">The sequence shown here is derived from an EMBL/GenBank/DDBJ whole genome shotgun (WGS) entry which is preliminary data.</text>
</comment>
<gene>
    <name evidence="4" type="ORF">ZIOFF_060347</name>
</gene>
<dbReference type="Proteomes" id="UP000734854">
    <property type="component" value="Unassembled WGS sequence"/>
</dbReference>